<gene>
    <name evidence="2" type="primary">ywqE</name>
    <name evidence="2" type="ORF">SCFA_1180008</name>
</gene>
<evidence type="ECO:0000256" key="1">
    <source>
        <dbReference type="ARBA" id="ARBA00022801"/>
    </source>
</evidence>
<reference evidence="2" key="1">
    <citation type="submission" date="2019-03" db="EMBL/GenBank/DDBJ databases">
        <authorList>
            <person name="Hao L."/>
        </authorList>
    </citation>
    <scope>NUCLEOTIDE SEQUENCE</scope>
</reference>
<dbReference type="PIRSF" id="PIRSF016557">
    <property type="entry name" value="Caps_synth_CpsB"/>
    <property type="match status" value="1"/>
</dbReference>
<dbReference type="EMBL" id="CAADRN010000022">
    <property type="protein sequence ID" value="VFU11433.1"/>
    <property type="molecule type" value="Genomic_DNA"/>
</dbReference>
<evidence type="ECO:0000313" key="2">
    <source>
        <dbReference type="EMBL" id="VFU11433.1"/>
    </source>
</evidence>
<accession>A0A485LWI4</accession>
<dbReference type="GO" id="GO:0030145">
    <property type="term" value="F:manganese ion binding"/>
    <property type="evidence" value="ECO:0007669"/>
    <property type="project" value="InterPro"/>
</dbReference>
<dbReference type="InterPro" id="IPR016195">
    <property type="entry name" value="Pol/histidinol_Pase-like"/>
</dbReference>
<dbReference type="AlphaFoldDB" id="A0A485LWI4"/>
<organism evidence="2">
    <name type="scientific">anaerobic digester metagenome</name>
    <dbReference type="NCBI Taxonomy" id="1263854"/>
    <lineage>
        <taxon>unclassified sequences</taxon>
        <taxon>metagenomes</taxon>
        <taxon>ecological metagenomes</taxon>
    </lineage>
</organism>
<dbReference type="Pfam" id="PF19567">
    <property type="entry name" value="CpsB_CapC"/>
    <property type="match status" value="1"/>
</dbReference>
<dbReference type="PANTHER" id="PTHR39181">
    <property type="entry name" value="TYROSINE-PROTEIN PHOSPHATASE YWQE"/>
    <property type="match status" value="1"/>
</dbReference>
<proteinExistence type="predicted"/>
<protein>
    <submittedName>
        <fullName evidence="2">Tyrosine-protein phosphatase YwqE</fullName>
        <ecNumber evidence="2">3.1.3.48</ecNumber>
    </submittedName>
</protein>
<sequence>MIDIHSHILPGLDDGAASMEESIAMARCAVTGGIKQMVATPHVKSRTYPSRELILSVLAKLQKELKKNDIPLVVMPGGEYNLEPELPGRLARGEVLTINDTGRYLLVELPPSSVPDYTATVLKELQVEGVTPVIAHPERNYVFMSDYSRLYELVADGSLVQLTAGSLTGYYYTEVTAAARAFLEQGWVHFIASDAHNRSGQLLQFEIAAKEMLQLFGDGERRRLLVSNPQRALRGESIENISRLKVSGE</sequence>
<name>A0A485LWI4_9ZZZZ</name>
<dbReference type="PANTHER" id="PTHR39181:SF1">
    <property type="entry name" value="TYROSINE-PROTEIN PHOSPHATASE YWQE"/>
    <property type="match status" value="1"/>
</dbReference>
<dbReference type="InterPro" id="IPR016667">
    <property type="entry name" value="Caps_polysacc_synth_CpsB/CapC"/>
</dbReference>
<keyword evidence="1 2" id="KW-0378">Hydrolase</keyword>
<dbReference type="EC" id="3.1.3.48" evidence="2"/>
<dbReference type="SUPFAM" id="SSF89550">
    <property type="entry name" value="PHP domain-like"/>
    <property type="match status" value="1"/>
</dbReference>
<dbReference type="Gene3D" id="3.20.20.140">
    <property type="entry name" value="Metal-dependent hydrolases"/>
    <property type="match status" value="1"/>
</dbReference>
<dbReference type="GO" id="GO:0004725">
    <property type="term" value="F:protein tyrosine phosphatase activity"/>
    <property type="evidence" value="ECO:0007669"/>
    <property type="project" value="UniProtKB-EC"/>
</dbReference>